<dbReference type="EMBL" id="JALNMJ010000001">
    <property type="protein sequence ID" value="MCK7610876.1"/>
    <property type="molecule type" value="Genomic_DNA"/>
</dbReference>
<evidence type="ECO:0000256" key="3">
    <source>
        <dbReference type="PROSITE-ProRule" id="PRU00182"/>
    </source>
</evidence>
<name>A0ABT0GN74_9HYPH</name>
<reference evidence="5" key="1">
    <citation type="submission" date="2022-04" db="EMBL/GenBank/DDBJ databases">
        <title>Roseibium sp. CAU 1639 isolated from mud.</title>
        <authorList>
            <person name="Kim W."/>
        </authorList>
    </citation>
    <scope>NUCLEOTIDE SEQUENCE</scope>
    <source>
        <strain evidence="5">CAU 1639</strain>
    </source>
</reference>
<dbReference type="CDD" id="cd02440">
    <property type="entry name" value="AdoMet_MTases"/>
    <property type="match status" value="1"/>
</dbReference>
<evidence type="ECO:0000259" key="4">
    <source>
        <dbReference type="SMART" id="SM00363"/>
    </source>
</evidence>
<dbReference type="PROSITE" id="PS50889">
    <property type="entry name" value="S4"/>
    <property type="match status" value="1"/>
</dbReference>
<keyword evidence="6" id="KW-1185">Reference proteome</keyword>
<dbReference type="GO" id="GO:0032259">
    <property type="term" value="P:methylation"/>
    <property type="evidence" value="ECO:0007669"/>
    <property type="project" value="UniProtKB-KW"/>
</dbReference>
<sequence length="246" mass="25833">MSKQRLDQHLVDAGFFPSRARARDAVLRGTVSVDGVVCSKPAQKVGSAAAISVEDPASRYVSRAALKLIEGLDRFGVDPSGRVALDIGASTGGFTQVLLERGAAKVHAIDVGHDQLHDSLRGDARVAVREGLNARDLTLEELDGDRPQLLVSDVSFISLKLALPPALSLAGPGAEGIFLVKPQFEAGKENIGKGGLVDPEIAETTSLDLQAWLGTVPGWRAGDLVPSPVKGGDGNAEWLLYGKKAD</sequence>
<gene>
    <name evidence="5" type="ORF">M0H32_01775</name>
</gene>
<dbReference type="RefSeq" id="WP_248149939.1">
    <property type="nucleotide sequence ID" value="NZ_JALNMJ010000001.1"/>
</dbReference>
<evidence type="ECO:0000256" key="1">
    <source>
        <dbReference type="ARBA" id="ARBA00022884"/>
    </source>
</evidence>
<evidence type="ECO:0000313" key="6">
    <source>
        <dbReference type="Proteomes" id="UP001431221"/>
    </source>
</evidence>
<dbReference type="SUPFAM" id="SSF55174">
    <property type="entry name" value="Alpha-L RNA-binding motif"/>
    <property type="match status" value="1"/>
</dbReference>
<accession>A0ABT0GN74</accession>
<evidence type="ECO:0000256" key="2">
    <source>
        <dbReference type="ARBA" id="ARBA00029460"/>
    </source>
</evidence>
<comment type="caution">
    <text evidence="5">The sequence shown here is derived from an EMBL/GenBank/DDBJ whole genome shotgun (WGS) entry which is preliminary data.</text>
</comment>
<dbReference type="PANTHER" id="PTHR32319:SF0">
    <property type="entry name" value="BACTERIAL HEMOLYSIN-LIKE PROTEIN"/>
    <property type="match status" value="1"/>
</dbReference>
<evidence type="ECO:0000313" key="5">
    <source>
        <dbReference type="EMBL" id="MCK7610876.1"/>
    </source>
</evidence>
<dbReference type="CDD" id="cd00165">
    <property type="entry name" value="S4"/>
    <property type="match status" value="1"/>
</dbReference>
<dbReference type="SUPFAM" id="SSF53335">
    <property type="entry name" value="S-adenosyl-L-methionine-dependent methyltransferases"/>
    <property type="match status" value="1"/>
</dbReference>
<dbReference type="Pfam" id="PF01728">
    <property type="entry name" value="FtsJ"/>
    <property type="match status" value="1"/>
</dbReference>
<keyword evidence="1 3" id="KW-0694">RNA-binding</keyword>
<dbReference type="InterPro" id="IPR047048">
    <property type="entry name" value="TlyA"/>
</dbReference>
<comment type="similarity">
    <text evidence="2">Belongs to the TlyA family.</text>
</comment>
<dbReference type="InterPro" id="IPR029063">
    <property type="entry name" value="SAM-dependent_MTases_sf"/>
</dbReference>
<dbReference type="PANTHER" id="PTHR32319">
    <property type="entry name" value="BACTERIAL HEMOLYSIN-LIKE PROTEIN"/>
    <property type="match status" value="1"/>
</dbReference>
<feature type="domain" description="RNA-binding S4" evidence="4">
    <location>
        <begin position="4"/>
        <end position="69"/>
    </location>
</feature>
<dbReference type="Gene3D" id="3.40.50.150">
    <property type="entry name" value="Vaccinia Virus protein VP39"/>
    <property type="match status" value="1"/>
</dbReference>
<dbReference type="GO" id="GO:0008168">
    <property type="term" value="F:methyltransferase activity"/>
    <property type="evidence" value="ECO:0007669"/>
    <property type="project" value="UniProtKB-KW"/>
</dbReference>
<dbReference type="PIRSF" id="PIRSF005578">
    <property type="entry name" value="TlyA"/>
    <property type="match status" value="1"/>
</dbReference>
<dbReference type="SMART" id="SM00363">
    <property type="entry name" value="S4"/>
    <property type="match status" value="1"/>
</dbReference>
<dbReference type="Proteomes" id="UP001431221">
    <property type="component" value="Unassembled WGS sequence"/>
</dbReference>
<proteinExistence type="inferred from homology"/>
<dbReference type="InterPro" id="IPR036986">
    <property type="entry name" value="S4_RNA-bd_sf"/>
</dbReference>
<dbReference type="InterPro" id="IPR002877">
    <property type="entry name" value="RNA_MeTrfase_FtsJ_dom"/>
</dbReference>
<dbReference type="InterPro" id="IPR002942">
    <property type="entry name" value="S4_RNA-bd"/>
</dbReference>
<dbReference type="InterPro" id="IPR004538">
    <property type="entry name" value="Hemolysin_A/TlyA"/>
</dbReference>
<dbReference type="Pfam" id="PF01479">
    <property type="entry name" value="S4"/>
    <property type="match status" value="1"/>
</dbReference>
<keyword evidence="5" id="KW-0489">Methyltransferase</keyword>
<dbReference type="Gene3D" id="3.10.290.10">
    <property type="entry name" value="RNA-binding S4 domain"/>
    <property type="match status" value="1"/>
</dbReference>
<organism evidence="5 6">
    <name type="scientific">Roseibium sediminicola</name>
    <dbReference type="NCBI Taxonomy" id="2933272"/>
    <lineage>
        <taxon>Bacteria</taxon>
        <taxon>Pseudomonadati</taxon>
        <taxon>Pseudomonadota</taxon>
        <taxon>Alphaproteobacteria</taxon>
        <taxon>Hyphomicrobiales</taxon>
        <taxon>Stappiaceae</taxon>
        <taxon>Roseibium</taxon>
    </lineage>
</organism>
<keyword evidence="5" id="KW-0808">Transferase</keyword>
<protein>
    <submittedName>
        <fullName evidence="5">TlyA family RNA methyltransferase</fullName>
    </submittedName>
</protein>
<dbReference type="NCBIfam" id="TIGR00478">
    <property type="entry name" value="tly"/>
    <property type="match status" value="1"/>
</dbReference>